<keyword evidence="3" id="KW-1185">Reference proteome</keyword>
<reference evidence="2 3" key="1">
    <citation type="journal article" date="2015" name="Sci. Rep.">
        <title>Genome of the facultative scuticociliatosis pathogen Pseudocohnilembus persalinus provides insight into its virulence through horizontal gene transfer.</title>
        <authorList>
            <person name="Xiong J."/>
            <person name="Wang G."/>
            <person name="Cheng J."/>
            <person name="Tian M."/>
            <person name="Pan X."/>
            <person name="Warren A."/>
            <person name="Jiang C."/>
            <person name="Yuan D."/>
            <person name="Miao W."/>
        </authorList>
    </citation>
    <scope>NUCLEOTIDE SEQUENCE [LARGE SCALE GENOMIC DNA]</scope>
    <source>
        <strain evidence="2">36N120E</strain>
    </source>
</reference>
<dbReference type="AlphaFoldDB" id="A0A0V0R5Q3"/>
<protein>
    <submittedName>
        <fullName evidence="2">Uncharacterized protein</fullName>
    </submittedName>
</protein>
<dbReference type="Proteomes" id="UP000054937">
    <property type="component" value="Unassembled WGS sequence"/>
</dbReference>
<evidence type="ECO:0000313" key="2">
    <source>
        <dbReference type="EMBL" id="KRX09806.1"/>
    </source>
</evidence>
<evidence type="ECO:0000256" key="1">
    <source>
        <dbReference type="SAM" id="MobiDB-lite"/>
    </source>
</evidence>
<feature type="compositionally biased region" description="Basic and acidic residues" evidence="1">
    <location>
        <begin position="193"/>
        <end position="205"/>
    </location>
</feature>
<name>A0A0V0R5Q3_PSEPJ</name>
<organism evidence="2 3">
    <name type="scientific">Pseudocohnilembus persalinus</name>
    <name type="common">Ciliate</name>
    <dbReference type="NCBI Taxonomy" id="266149"/>
    <lineage>
        <taxon>Eukaryota</taxon>
        <taxon>Sar</taxon>
        <taxon>Alveolata</taxon>
        <taxon>Ciliophora</taxon>
        <taxon>Intramacronucleata</taxon>
        <taxon>Oligohymenophorea</taxon>
        <taxon>Scuticociliatia</taxon>
        <taxon>Philasterida</taxon>
        <taxon>Pseudocohnilembidae</taxon>
        <taxon>Pseudocohnilembus</taxon>
    </lineage>
</organism>
<accession>A0A0V0R5Q3</accession>
<gene>
    <name evidence="2" type="ORF">PPERSA_02678</name>
</gene>
<comment type="caution">
    <text evidence="2">The sequence shown here is derived from an EMBL/GenBank/DDBJ whole genome shotgun (WGS) entry which is preliminary data.</text>
</comment>
<sequence length="220" mass="25595">MEMDFINQDQVDHLKNSGESRKLGIQFEQMQKLQQQQSDFIDDISSFSENEIQEQNLENLIPSTKNKSQINEQQKAVFQKQGDFKMKSFDLQNNQRNNQKYSTQDIQYNDMKINVNEIELQQNNNKNDNKNDLCLLGSDININGNISNLIGKRKKSFSLQPGKLDDINVFRKNQHQLSVLPGNSILKSKDKLKFQGDNEGDKEQNKSLQIVENQEVQEKR</sequence>
<evidence type="ECO:0000313" key="3">
    <source>
        <dbReference type="Proteomes" id="UP000054937"/>
    </source>
</evidence>
<dbReference type="InParanoid" id="A0A0V0R5Q3"/>
<proteinExistence type="predicted"/>
<feature type="region of interest" description="Disordered" evidence="1">
    <location>
        <begin position="193"/>
        <end position="220"/>
    </location>
</feature>
<dbReference type="EMBL" id="LDAU01000044">
    <property type="protein sequence ID" value="KRX09806.1"/>
    <property type="molecule type" value="Genomic_DNA"/>
</dbReference>